<dbReference type="Pfam" id="PF00732">
    <property type="entry name" value="GMC_oxred_N"/>
    <property type="match status" value="1"/>
</dbReference>
<keyword evidence="6" id="KW-0285">Flavoprotein</keyword>
<organism evidence="19">
    <name type="scientific">Selaginella moellendorffii</name>
    <name type="common">Spikemoss</name>
    <dbReference type="NCBI Taxonomy" id="88036"/>
    <lineage>
        <taxon>Eukaryota</taxon>
        <taxon>Viridiplantae</taxon>
        <taxon>Streptophyta</taxon>
        <taxon>Embryophyta</taxon>
        <taxon>Tracheophyta</taxon>
        <taxon>Lycopodiopsida</taxon>
        <taxon>Selaginellales</taxon>
        <taxon>Selaginellaceae</taxon>
        <taxon>Selaginella</taxon>
    </lineage>
</organism>
<dbReference type="Gramene" id="EFJ38711">
    <property type="protein sequence ID" value="EFJ38711"/>
    <property type="gene ID" value="SELMODRAFT_73531"/>
</dbReference>
<dbReference type="PANTHER" id="PTHR46056">
    <property type="entry name" value="LONG-CHAIN-ALCOHOL OXIDASE"/>
    <property type="match status" value="1"/>
</dbReference>
<dbReference type="FunCoup" id="D8QN82">
    <property type="interactions" value="4"/>
</dbReference>
<evidence type="ECO:0000256" key="1">
    <source>
        <dbReference type="ARBA" id="ARBA00000920"/>
    </source>
</evidence>
<evidence type="ECO:0000256" key="8">
    <source>
        <dbReference type="ARBA" id="ARBA00022827"/>
    </source>
</evidence>
<dbReference type="eggNOG" id="ENOG502QSD8">
    <property type="taxonomic scope" value="Eukaryota"/>
</dbReference>
<evidence type="ECO:0000256" key="4">
    <source>
        <dbReference type="ARBA" id="ARBA00010790"/>
    </source>
</evidence>
<reference evidence="18 19" key="1">
    <citation type="journal article" date="2011" name="Science">
        <title>The Selaginella genome identifies genetic changes associated with the evolution of vascular plants.</title>
        <authorList>
            <person name="Banks J.A."/>
            <person name="Nishiyama T."/>
            <person name="Hasebe M."/>
            <person name="Bowman J.L."/>
            <person name="Gribskov M."/>
            <person name="dePamphilis C."/>
            <person name="Albert V.A."/>
            <person name="Aono N."/>
            <person name="Aoyama T."/>
            <person name="Ambrose B.A."/>
            <person name="Ashton N.W."/>
            <person name="Axtell M.J."/>
            <person name="Barker E."/>
            <person name="Barker M.S."/>
            <person name="Bennetzen J.L."/>
            <person name="Bonawitz N.D."/>
            <person name="Chapple C."/>
            <person name="Cheng C."/>
            <person name="Correa L.G."/>
            <person name="Dacre M."/>
            <person name="DeBarry J."/>
            <person name="Dreyer I."/>
            <person name="Elias M."/>
            <person name="Engstrom E.M."/>
            <person name="Estelle M."/>
            <person name="Feng L."/>
            <person name="Finet C."/>
            <person name="Floyd S.K."/>
            <person name="Frommer W.B."/>
            <person name="Fujita T."/>
            <person name="Gramzow L."/>
            <person name="Gutensohn M."/>
            <person name="Harholt J."/>
            <person name="Hattori M."/>
            <person name="Heyl A."/>
            <person name="Hirai T."/>
            <person name="Hiwatashi Y."/>
            <person name="Ishikawa M."/>
            <person name="Iwata M."/>
            <person name="Karol K.G."/>
            <person name="Koehler B."/>
            <person name="Kolukisaoglu U."/>
            <person name="Kubo M."/>
            <person name="Kurata T."/>
            <person name="Lalonde S."/>
            <person name="Li K."/>
            <person name="Li Y."/>
            <person name="Litt A."/>
            <person name="Lyons E."/>
            <person name="Manning G."/>
            <person name="Maruyama T."/>
            <person name="Michael T.P."/>
            <person name="Mikami K."/>
            <person name="Miyazaki S."/>
            <person name="Morinaga S."/>
            <person name="Murata T."/>
            <person name="Mueller-Roeber B."/>
            <person name="Nelson D.R."/>
            <person name="Obara M."/>
            <person name="Oguri Y."/>
            <person name="Olmstead R.G."/>
            <person name="Onodera N."/>
            <person name="Petersen B.L."/>
            <person name="Pils B."/>
            <person name="Prigge M."/>
            <person name="Rensing S.A."/>
            <person name="Riano-Pachon D.M."/>
            <person name="Roberts A.W."/>
            <person name="Sato Y."/>
            <person name="Scheller H.V."/>
            <person name="Schulz B."/>
            <person name="Schulz C."/>
            <person name="Shakirov E.V."/>
            <person name="Shibagaki N."/>
            <person name="Shinohara N."/>
            <person name="Shippen D.E."/>
            <person name="Soerensen I."/>
            <person name="Sotooka R."/>
            <person name="Sugimoto N."/>
            <person name="Sugita M."/>
            <person name="Sumikawa N."/>
            <person name="Tanurdzic M."/>
            <person name="Theissen G."/>
            <person name="Ulvskov P."/>
            <person name="Wakazuki S."/>
            <person name="Weng J.K."/>
            <person name="Willats W.W."/>
            <person name="Wipf D."/>
            <person name="Wolf P.G."/>
            <person name="Yang L."/>
            <person name="Zimmer A.D."/>
            <person name="Zhu Q."/>
            <person name="Mitros T."/>
            <person name="Hellsten U."/>
            <person name="Loque D."/>
            <person name="Otillar R."/>
            <person name="Salamov A."/>
            <person name="Schmutz J."/>
            <person name="Shapiro H."/>
            <person name="Lindquist E."/>
            <person name="Lucas S."/>
            <person name="Rokhsar D."/>
            <person name="Grigoriev I.V."/>
        </authorList>
    </citation>
    <scope>NUCLEOTIDE SEQUENCE [LARGE SCALE GENOMIC DNA]</scope>
</reference>
<evidence type="ECO:0000256" key="9">
    <source>
        <dbReference type="ARBA" id="ARBA00022989"/>
    </source>
</evidence>
<feature type="active site" description="Proton acceptor" evidence="13">
    <location>
        <position position="679"/>
    </location>
</feature>
<dbReference type="InterPro" id="IPR036188">
    <property type="entry name" value="FAD/NAD-bd_sf"/>
</dbReference>
<evidence type="ECO:0000256" key="11">
    <source>
        <dbReference type="ARBA" id="ARBA00023136"/>
    </source>
</evidence>
<keyword evidence="11 12" id="KW-0472">Membrane</keyword>
<evidence type="ECO:0000256" key="3">
    <source>
        <dbReference type="ARBA" id="ARBA00004370"/>
    </source>
</evidence>
<keyword evidence="8 14" id="KW-0274">FAD</keyword>
<gene>
    <name evidence="18" type="ORF">SELMODRAFT_73531</name>
</gene>
<feature type="domain" description="Glucose-methanol-choline oxidoreductase N-terminal" evidence="15">
    <location>
        <begin position="289"/>
        <end position="509"/>
    </location>
</feature>
<dbReference type="KEGG" id="smo:SELMODRAFT_73531"/>
<dbReference type="InParanoid" id="D8QN82"/>
<dbReference type="Pfam" id="PF00890">
    <property type="entry name" value="FAD_binding_2"/>
    <property type="match status" value="1"/>
</dbReference>
<evidence type="ECO:0000256" key="6">
    <source>
        <dbReference type="ARBA" id="ARBA00022630"/>
    </source>
</evidence>
<dbReference type="EMBL" id="GL377565">
    <property type="protein sequence ID" value="EFJ38711.1"/>
    <property type="molecule type" value="Genomic_DNA"/>
</dbReference>
<keyword evidence="19" id="KW-1185">Reference proteome</keyword>
<accession>D8QN82</accession>
<protein>
    <recommendedName>
        <fullName evidence="5 12">Long-chain-alcohol oxidase</fullName>
        <ecNumber evidence="5 12">1.1.3.20</ecNumber>
    </recommendedName>
</protein>
<dbReference type="GO" id="GO:0050660">
    <property type="term" value="F:flavin adenine dinucleotide binding"/>
    <property type="evidence" value="ECO:0007669"/>
    <property type="project" value="InterPro"/>
</dbReference>
<feature type="domain" description="FAD-dependent oxidoreductase 2 FAD-binding" evidence="16">
    <location>
        <begin position="243"/>
        <end position="275"/>
    </location>
</feature>
<dbReference type="InterPro" id="IPR007867">
    <property type="entry name" value="GMC_OxRtase_C"/>
</dbReference>
<dbReference type="EC" id="1.1.3.20" evidence="5 12"/>
<comment type="similarity">
    <text evidence="4 12">Belongs to the GMC oxidoreductase family.</text>
</comment>
<dbReference type="InterPro" id="IPR000172">
    <property type="entry name" value="GMC_OxRdtase_N"/>
</dbReference>
<feature type="binding site" evidence="14">
    <location>
        <begin position="242"/>
        <end position="257"/>
    </location>
    <ligand>
        <name>FAD</name>
        <dbReference type="ChEBI" id="CHEBI:57692"/>
    </ligand>
</feature>
<dbReference type="InterPro" id="IPR012400">
    <property type="entry name" value="Long_Oxdase"/>
</dbReference>
<dbReference type="SUPFAM" id="SSF51905">
    <property type="entry name" value="FAD/NAD(P)-binding domain"/>
    <property type="match status" value="1"/>
</dbReference>
<keyword evidence="9" id="KW-1133">Transmembrane helix</keyword>
<proteinExistence type="inferred from homology"/>
<evidence type="ECO:0000256" key="10">
    <source>
        <dbReference type="ARBA" id="ARBA00023002"/>
    </source>
</evidence>
<dbReference type="PIRSF" id="PIRSF028937">
    <property type="entry name" value="Lg_Ch_AO"/>
    <property type="match status" value="1"/>
</dbReference>
<name>D8QN82_SELML</name>
<evidence type="ECO:0000256" key="12">
    <source>
        <dbReference type="PIRNR" id="PIRNR028937"/>
    </source>
</evidence>
<feature type="domain" description="Glucose-methanol-choline oxidoreductase C-terminal" evidence="17">
    <location>
        <begin position="588"/>
        <end position="731"/>
    </location>
</feature>
<dbReference type="PANTHER" id="PTHR46056:SF12">
    <property type="entry name" value="LONG-CHAIN-ALCOHOL OXIDASE"/>
    <property type="match status" value="1"/>
</dbReference>
<evidence type="ECO:0000259" key="15">
    <source>
        <dbReference type="Pfam" id="PF00732"/>
    </source>
</evidence>
<dbReference type="HOGENOM" id="CLU_008878_1_1_1"/>
<evidence type="ECO:0000256" key="2">
    <source>
        <dbReference type="ARBA" id="ARBA00003842"/>
    </source>
</evidence>
<evidence type="ECO:0000256" key="14">
    <source>
        <dbReference type="PIRSR" id="PIRSR028937-2"/>
    </source>
</evidence>
<dbReference type="OMA" id="YMARHEL"/>
<dbReference type="AlphaFoldDB" id="D8QN82"/>
<sequence length="747" mass="79907">MHPDLQGGQAPFAHSLDPPQLEAVAAICDTFLPALPLRALECEEEAQRAFFATSASDAGIPAQVAGWIFECLDSAQQAGVLRVLSLLSSRIGTLILCGRHAFSAEFPFLHRFARLPASNRERTLRSWSGGSIAQFHSLYKLFKCFAMFAFFTKADARGRNDSWKAIGYPVPDPLWNGLKDDDDAKVTDDNEEPRPPLRVFDVHQNSAAELVDYLSSSKFRVSEEVRDGGDGGSGQAMLAIDCDVVVIGSGCGGGVCAGVLSQKGYKVVVIEKGKYYVGDQLSLLEGPSMRAMYEGGGLLTTADGGINLMAGSTVGGGTVMNWAASLRTPQAVREEWSSVHGLKLFTSEEYEAAMDKVCERLGVETLGNEEEHESFQNKVLRSGCKKIGLDVETIPTNCRGRRHKCGLCGFGCKSRTKQGTHETWLMDAVDAGAVILCGCNAERILLEPGELRSAKQWKAGGVIATGGGKSLFIRAKATVTSCGALNTPVLLQKSGLVNRHIGSNLHLHPSQLLWGYVPSGEGLPAGRISDGPIMSAVSRIADAVLEVPAFYPGGLGVMFPWRSGLSFKEQMLRYSRLAHVVVITRDQGSGTVRPSSSSSSQLPKVTYTISAEDEKTLKAGAEKAIRVLIAAGAVEVGTQHPDGDSLVVEGSDEKALEKFLRVIDSKQLTHAAMATASAHQMGSCRMGNDPASSAVDPRGEAWESTGLFVADTSVFPTALGVNPMVTAQSVALCIAKSVHRFLEEERL</sequence>
<dbReference type="GO" id="GO:0046577">
    <property type="term" value="F:long-chain-alcohol oxidase activity"/>
    <property type="evidence" value="ECO:0007669"/>
    <property type="project" value="UniProtKB-EC"/>
</dbReference>
<keyword evidence="10 12" id="KW-0560">Oxidoreductase</keyword>
<comment type="catalytic activity">
    <reaction evidence="1 12">
        <text>a long-chain primary fatty alcohol + O2 = a long-chain fatty aldehyde + H2O2</text>
        <dbReference type="Rhea" id="RHEA:22756"/>
        <dbReference type="ChEBI" id="CHEBI:15379"/>
        <dbReference type="ChEBI" id="CHEBI:16240"/>
        <dbReference type="ChEBI" id="CHEBI:17176"/>
        <dbReference type="ChEBI" id="CHEBI:77396"/>
        <dbReference type="EC" id="1.1.3.20"/>
    </reaction>
</comment>
<dbReference type="Gene3D" id="3.50.50.60">
    <property type="entry name" value="FAD/NAD(P)-binding domain"/>
    <property type="match status" value="2"/>
</dbReference>
<dbReference type="Proteomes" id="UP000001514">
    <property type="component" value="Unassembled WGS sequence"/>
</dbReference>
<evidence type="ECO:0000313" key="19">
    <source>
        <dbReference type="Proteomes" id="UP000001514"/>
    </source>
</evidence>
<comment type="subcellular location">
    <subcellularLocation>
        <location evidence="3 12">Membrane</location>
    </subcellularLocation>
</comment>
<evidence type="ECO:0000256" key="7">
    <source>
        <dbReference type="ARBA" id="ARBA00022692"/>
    </source>
</evidence>
<evidence type="ECO:0000259" key="16">
    <source>
        <dbReference type="Pfam" id="PF00890"/>
    </source>
</evidence>
<evidence type="ECO:0000256" key="13">
    <source>
        <dbReference type="PIRSR" id="PIRSR028937-1"/>
    </source>
</evidence>
<dbReference type="InterPro" id="IPR003953">
    <property type="entry name" value="FAD-dep_OxRdtase_2_FAD-bd"/>
</dbReference>
<dbReference type="GO" id="GO:0016020">
    <property type="term" value="C:membrane"/>
    <property type="evidence" value="ECO:0007669"/>
    <property type="project" value="UniProtKB-SubCell"/>
</dbReference>
<comment type="function">
    <text evidence="2 12">Long-chain fatty alcohol oxidase involved in the omega-oxidation pathway of lipid degradation.</text>
</comment>
<dbReference type="Pfam" id="PF05199">
    <property type="entry name" value="GMC_oxred_C"/>
    <property type="match status" value="1"/>
</dbReference>
<evidence type="ECO:0000256" key="5">
    <source>
        <dbReference type="ARBA" id="ARBA00013125"/>
    </source>
</evidence>
<evidence type="ECO:0000259" key="17">
    <source>
        <dbReference type="Pfam" id="PF05199"/>
    </source>
</evidence>
<evidence type="ECO:0000313" key="18">
    <source>
        <dbReference type="EMBL" id="EFJ38711.1"/>
    </source>
</evidence>
<keyword evidence="7" id="KW-0812">Transmembrane</keyword>